<dbReference type="InterPro" id="IPR008183">
    <property type="entry name" value="Aldose_1/G6P_1-epimerase"/>
</dbReference>
<gene>
    <name evidence="1" type="ORF">MTR65_07815</name>
</gene>
<dbReference type="EMBL" id="JALHAT010000009">
    <property type="protein sequence ID" value="MCJ1960580.1"/>
    <property type="molecule type" value="Genomic_DNA"/>
</dbReference>
<organism evidence="1 2">
    <name type="scientific">Novosphingobium mangrovi</name>
    <name type="common">ex Hu et al. 2023</name>
    <dbReference type="NCBI Taxonomy" id="2930094"/>
    <lineage>
        <taxon>Bacteria</taxon>
        <taxon>Pseudomonadati</taxon>
        <taxon>Pseudomonadota</taxon>
        <taxon>Alphaproteobacteria</taxon>
        <taxon>Sphingomonadales</taxon>
        <taxon>Sphingomonadaceae</taxon>
        <taxon>Novosphingobium</taxon>
    </lineage>
</organism>
<keyword evidence="2" id="KW-1185">Reference proteome</keyword>
<evidence type="ECO:0000313" key="2">
    <source>
        <dbReference type="Proteomes" id="UP001162802"/>
    </source>
</evidence>
<dbReference type="Proteomes" id="UP001162802">
    <property type="component" value="Unassembled WGS sequence"/>
</dbReference>
<dbReference type="SUPFAM" id="SSF74650">
    <property type="entry name" value="Galactose mutarotase-like"/>
    <property type="match status" value="1"/>
</dbReference>
<sequence>MRLASGDWALMLDPAAGGLIRTLTRRGADILRPMPEGSAEPLESACFPLAPYANRIAHGRFDWGGETFSLSPNHPAIAHPIHGTAWLGEWMVRDSREDAVTLVHAHRADADWPWSFALTQTLRLSAQGLTARLELTNTDTRAMPAGLGFHPWFARADVTGISFTAKGLWLGDAEMLPTEHTRPDALGDWRTPAPLERPHLIDNCYTGWNGAVHIARRDGDLVLESAGTPYLHLFVPQGADFFCAEPQTTMPDAVNHDAPAPLEPGATRTLEMTIRSA</sequence>
<dbReference type="Pfam" id="PF01263">
    <property type="entry name" value="Aldose_epim"/>
    <property type="match status" value="1"/>
</dbReference>
<dbReference type="Gene3D" id="2.70.98.10">
    <property type="match status" value="1"/>
</dbReference>
<protein>
    <submittedName>
        <fullName evidence="1">Aldose 1-epimerase</fullName>
    </submittedName>
</protein>
<reference evidence="1" key="1">
    <citation type="submission" date="2022-03" db="EMBL/GenBank/DDBJ databases">
        <title>Identification of a novel bacterium isolated from mangrove sediments.</title>
        <authorList>
            <person name="Pan X."/>
        </authorList>
    </citation>
    <scope>NUCLEOTIDE SEQUENCE</scope>
    <source>
        <strain evidence="1">B2637</strain>
    </source>
</reference>
<name>A0ABT0ABK7_9SPHN</name>
<dbReference type="InterPro" id="IPR014718">
    <property type="entry name" value="GH-type_carb-bd"/>
</dbReference>
<dbReference type="InterPro" id="IPR011013">
    <property type="entry name" value="Gal_mutarotase_sf_dom"/>
</dbReference>
<evidence type="ECO:0000313" key="1">
    <source>
        <dbReference type="EMBL" id="MCJ1960580.1"/>
    </source>
</evidence>
<comment type="caution">
    <text evidence="1">The sequence shown here is derived from an EMBL/GenBank/DDBJ whole genome shotgun (WGS) entry which is preliminary data.</text>
</comment>
<proteinExistence type="predicted"/>
<dbReference type="CDD" id="cd09021">
    <property type="entry name" value="Aldose_epim_Ec_YphB"/>
    <property type="match status" value="1"/>
</dbReference>
<accession>A0ABT0ABK7</accession>
<dbReference type="RefSeq" id="WP_243798846.1">
    <property type="nucleotide sequence ID" value="NZ_JALHAT010000009.1"/>
</dbReference>